<proteinExistence type="predicted"/>
<accession>A0A9N9EFU4</accession>
<protein>
    <submittedName>
        <fullName evidence="2">2481_t:CDS:1</fullName>
    </submittedName>
</protein>
<reference evidence="2" key="1">
    <citation type="submission" date="2021-06" db="EMBL/GenBank/DDBJ databases">
        <authorList>
            <person name="Kallberg Y."/>
            <person name="Tangrot J."/>
            <person name="Rosling A."/>
        </authorList>
    </citation>
    <scope>NUCLEOTIDE SEQUENCE</scope>
    <source>
        <strain evidence="2">87-6 pot B 2015</strain>
    </source>
</reference>
<sequence length="321" mass="37246">MGYLEFLQFLPKYVVGSLSAIAIMGDSPYDFYEKTMWFFRCFGCPFDGLLHSLIGGEKVSCCLYWLSSNYFKLKNNEDSNDNGTHYLKYRPFGFYAMKLNKDDKEQNERINKYVKRCTANLPVLERISLFITSYYIIFGVIEGVSMMYGKIFCEEWAYLPLLFSWTIPVIWKRGKYGVQVVIDPKLVFKNIQIIVDENPTNKFPFKKRVTVTITALLSIVYPWVTVIIVYFTPPVGYYCRSKYVTLICVIWSFNSALAYFWHIKGESDLIMSGNGWLHVWFCTSGFIVAILVLFLGIFTGYNTLWVDYFGDACDLSSIGCY</sequence>
<evidence type="ECO:0000313" key="2">
    <source>
        <dbReference type="EMBL" id="CAG8672145.1"/>
    </source>
</evidence>
<keyword evidence="1" id="KW-0812">Transmembrane</keyword>
<gene>
    <name evidence="2" type="ORF">FMOSSE_LOCUS12466</name>
</gene>
<dbReference type="AlphaFoldDB" id="A0A9N9EFU4"/>
<feature type="transmembrane region" description="Helical" evidence="1">
    <location>
        <begin position="275"/>
        <end position="298"/>
    </location>
</feature>
<keyword evidence="1" id="KW-0472">Membrane</keyword>
<comment type="caution">
    <text evidence="2">The sequence shown here is derived from an EMBL/GenBank/DDBJ whole genome shotgun (WGS) entry which is preliminary data.</text>
</comment>
<dbReference type="EMBL" id="CAJVPP010005962">
    <property type="protein sequence ID" value="CAG8672145.1"/>
    <property type="molecule type" value="Genomic_DNA"/>
</dbReference>
<organism evidence="2 3">
    <name type="scientific">Funneliformis mosseae</name>
    <name type="common">Endomycorrhizal fungus</name>
    <name type="synonym">Glomus mosseae</name>
    <dbReference type="NCBI Taxonomy" id="27381"/>
    <lineage>
        <taxon>Eukaryota</taxon>
        <taxon>Fungi</taxon>
        <taxon>Fungi incertae sedis</taxon>
        <taxon>Mucoromycota</taxon>
        <taxon>Glomeromycotina</taxon>
        <taxon>Glomeromycetes</taxon>
        <taxon>Glomerales</taxon>
        <taxon>Glomeraceae</taxon>
        <taxon>Funneliformis</taxon>
    </lineage>
</organism>
<name>A0A9N9EFU4_FUNMO</name>
<dbReference type="Proteomes" id="UP000789375">
    <property type="component" value="Unassembled WGS sequence"/>
</dbReference>
<keyword evidence="3" id="KW-1185">Reference proteome</keyword>
<feature type="transmembrane region" description="Helical" evidence="1">
    <location>
        <begin position="209"/>
        <end position="231"/>
    </location>
</feature>
<keyword evidence="1" id="KW-1133">Transmembrane helix</keyword>
<evidence type="ECO:0000256" key="1">
    <source>
        <dbReference type="SAM" id="Phobius"/>
    </source>
</evidence>
<feature type="transmembrane region" description="Helical" evidence="1">
    <location>
        <begin position="243"/>
        <end position="263"/>
    </location>
</feature>
<evidence type="ECO:0000313" key="3">
    <source>
        <dbReference type="Proteomes" id="UP000789375"/>
    </source>
</evidence>